<dbReference type="CDD" id="cd01900">
    <property type="entry name" value="YchF"/>
    <property type="match status" value="1"/>
</dbReference>
<dbReference type="AlphaFoldDB" id="A0A399EQK1"/>
<dbReference type="Gene3D" id="3.40.50.300">
    <property type="entry name" value="P-loop containing nucleotide triphosphate hydrolases"/>
    <property type="match status" value="1"/>
</dbReference>
<dbReference type="InterPro" id="IPR004095">
    <property type="entry name" value="TGS"/>
</dbReference>
<dbReference type="Gene3D" id="3.10.20.30">
    <property type="match status" value="1"/>
</dbReference>
<dbReference type="GO" id="GO:0016887">
    <property type="term" value="F:ATP hydrolysis activity"/>
    <property type="evidence" value="ECO:0007669"/>
    <property type="project" value="UniProtKB-UniRule"/>
</dbReference>
<keyword evidence="7" id="KW-0175">Coiled coil</keyword>
<comment type="function">
    <text evidence="6">ATPase that binds to both the 70S ribosome and the 50S ribosomal subunit in a nucleotide-independent manner.</text>
</comment>
<dbReference type="Gene3D" id="1.10.150.300">
    <property type="entry name" value="TGS-like domain"/>
    <property type="match status" value="1"/>
</dbReference>
<dbReference type="PROSITE" id="PS51710">
    <property type="entry name" value="G_OBG"/>
    <property type="match status" value="1"/>
</dbReference>
<dbReference type="InterPro" id="IPR012675">
    <property type="entry name" value="Beta-grasp_dom_sf"/>
</dbReference>
<dbReference type="RefSeq" id="WP_119277684.1">
    <property type="nucleotide sequence ID" value="NZ_QWLA01000032.1"/>
</dbReference>
<evidence type="ECO:0000313" key="11">
    <source>
        <dbReference type="Proteomes" id="UP000265341"/>
    </source>
</evidence>
<dbReference type="GO" id="GO:0005525">
    <property type="term" value="F:GTP binding"/>
    <property type="evidence" value="ECO:0007669"/>
    <property type="project" value="InterPro"/>
</dbReference>
<dbReference type="InterPro" id="IPR027417">
    <property type="entry name" value="P-loop_NTPase"/>
</dbReference>
<organism evidence="10 11">
    <name type="scientific">Calidithermus roseus</name>
    <dbReference type="NCBI Taxonomy" id="1644118"/>
    <lineage>
        <taxon>Bacteria</taxon>
        <taxon>Thermotogati</taxon>
        <taxon>Deinococcota</taxon>
        <taxon>Deinococci</taxon>
        <taxon>Thermales</taxon>
        <taxon>Thermaceae</taxon>
        <taxon>Calidithermus</taxon>
    </lineage>
</organism>
<evidence type="ECO:0000259" key="9">
    <source>
        <dbReference type="PROSITE" id="PS51880"/>
    </source>
</evidence>
<dbReference type="Pfam" id="PF01926">
    <property type="entry name" value="MMR_HSR1"/>
    <property type="match status" value="1"/>
</dbReference>
<dbReference type="InterPro" id="IPR031167">
    <property type="entry name" value="G_OBG"/>
</dbReference>
<accession>A0A399EQK1</accession>
<reference evidence="10 11" key="1">
    <citation type="submission" date="2018-08" db="EMBL/GenBank/DDBJ databases">
        <title>Meiothermus roseus NBRC 110900 genome sequencing project.</title>
        <authorList>
            <person name="Da Costa M.S."/>
            <person name="Albuquerque L."/>
            <person name="Raposo P."/>
            <person name="Froufe H.J.C."/>
            <person name="Barroso C.S."/>
            <person name="Egas C."/>
        </authorList>
    </citation>
    <scope>NUCLEOTIDE SEQUENCE [LARGE SCALE GENOMIC DNA]</scope>
    <source>
        <strain evidence="10 11">NBRC 110900</strain>
    </source>
</reference>
<proteinExistence type="inferred from homology"/>
<evidence type="ECO:0000256" key="2">
    <source>
        <dbReference type="ARBA" id="ARBA00022723"/>
    </source>
</evidence>
<evidence type="ECO:0000256" key="4">
    <source>
        <dbReference type="ARBA" id="ARBA00022840"/>
    </source>
</evidence>
<feature type="domain" description="TGS" evidence="9">
    <location>
        <begin position="286"/>
        <end position="369"/>
    </location>
</feature>
<keyword evidence="5" id="KW-0460">Magnesium</keyword>
<comment type="cofactor">
    <cofactor evidence="1">
        <name>Mg(2+)</name>
        <dbReference type="ChEBI" id="CHEBI:18420"/>
    </cofactor>
</comment>
<comment type="similarity">
    <text evidence="6">Belongs to the TRAFAC class OBG-HflX-like GTPase superfamily. OBG GTPase family. YchF/OLA1 subfamily.</text>
</comment>
<dbReference type="NCBIfam" id="TIGR00092">
    <property type="entry name" value="redox-regulated ATPase YchF"/>
    <property type="match status" value="1"/>
</dbReference>
<dbReference type="InterPro" id="IPR006073">
    <property type="entry name" value="GTP-bd"/>
</dbReference>
<evidence type="ECO:0000256" key="5">
    <source>
        <dbReference type="ARBA" id="ARBA00022842"/>
    </source>
</evidence>
<dbReference type="PANTHER" id="PTHR23305:SF18">
    <property type="entry name" value="OBG-TYPE G DOMAIN-CONTAINING PROTEIN"/>
    <property type="match status" value="1"/>
</dbReference>
<dbReference type="SUPFAM" id="SSF81271">
    <property type="entry name" value="TGS-like"/>
    <property type="match status" value="1"/>
</dbReference>
<feature type="binding site" evidence="6">
    <location>
        <begin position="12"/>
        <end position="17"/>
    </location>
    <ligand>
        <name>ATP</name>
        <dbReference type="ChEBI" id="CHEBI:30616"/>
    </ligand>
</feature>
<dbReference type="PRINTS" id="PR00326">
    <property type="entry name" value="GTP1OBG"/>
</dbReference>
<dbReference type="FunFam" id="1.10.150.300:FF:000001">
    <property type="entry name" value="Ribosome-binding ATPase YchF"/>
    <property type="match status" value="1"/>
</dbReference>
<keyword evidence="3 6" id="KW-0547">Nucleotide-binding</keyword>
<dbReference type="GO" id="GO:0005524">
    <property type="term" value="F:ATP binding"/>
    <property type="evidence" value="ECO:0007669"/>
    <property type="project" value="UniProtKB-UniRule"/>
</dbReference>
<evidence type="ECO:0000259" key="8">
    <source>
        <dbReference type="PROSITE" id="PS51710"/>
    </source>
</evidence>
<dbReference type="PANTHER" id="PTHR23305">
    <property type="entry name" value="OBG GTPASE FAMILY"/>
    <property type="match status" value="1"/>
</dbReference>
<feature type="domain" description="OBG-type G" evidence="8">
    <location>
        <begin position="3"/>
        <end position="264"/>
    </location>
</feature>
<dbReference type="InterPro" id="IPR013029">
    <property type="entry name" value="YchF_C"/>
</dbReference>
<gene>
    <name evidence="6 10" type="primary">ychF</name>
    <name evidence="10" type="ORF">Mrose_01886</name>
</gene>
<dbReference type="InterPro" id="IPR041706">
    <property type="entry name" value="YchF_N"/>
</dbReference>
<evidence type="ECO:0000256" key="1">
    <source>
        <dbReference type="ARBA" id="ARBA00001946"/>
    </source>
</evidence>
<dbReference type="OrthoDB" id="9807318at2"/>
<comment type="caution">
    <text evidence="10">The sequence shown here is derived from an EMBL/GenBank/DDBJ whole genome shotgun (WGS) entry which is preliminary data.</text>
</comment>
<evidence type="ECO:0000256" key="7">
    <source>
        <dbReference type="SAM" id="Coils"/>
    </source>
</evidence>
<dbReference type="PROSITE" id="PS51880">
    <property type="entry name" value="TGS"/>
    <property type="match status" value="1"/>
</dbReference>
<keyword evidence="2" id="KW-0479">Metal-binding</keyword>
<keyword evidence="4 6" id="KW-0067">ATP-binding</keyword>
<dbReference type="Proteomes" id="UP000265341">
    <property type="component" value="Unassembled WGS sequence"/>
</dbReference>
<evidence type="ECO:0000313" key="10">
    <source>
        <dbReference type="EMBL" id="RIH86228.1"/>
    </source>
</evidence>
<dbReference type="FunFam" id="3.10.20.30:FF:000001">
    <property type="entry name" value="Ribosome-binding ATPase YchF"/>
    <property type="match status" value="1"/>
</dbReference>
<dbReference type="GO" id="GO:0046872">
    <property type="term" value="F:metal ion binding"/>
    <property type="evidence" value="ECO:0007669"/>
    <property type="project" value="UniProtKB-KW"/>
</dbReference>
<dbReference type="GO" id="GO:0043023">
    <property type="term" value="F:ribosomal large subunit binding"/>
    <property type="evidence" value="ECO:0007669"/>
    <property type="project" value="UniProtKB-UniRule"/>
</dbReference>
<evidence type="ECO:0000256" key="6">
    <source>
        <dbReference type="HAMAP-Rule" id="MF_00944"/>
    </source>
</evidence>
<dbReference type="Pfam" id="PF06071">
    <property type="entry name" value="YchF-GTPase_C"/>
    <property type="match status" value="1"/>
</dbReference>
<sequence>MALGVGIVGLPNVGKSTLFNAITKAGALAANYPFATIDKNVGVVTLPDERLEALAKLFVKGERKPPIVPTYVEFVDIAGLVKGAHKGEGLGNQFLANIREVAAIAHVVRCFEDPNVVHVSGKVDPLDDLETINTELALADLQTLEKRLDKLRKTARVDKDDKVLLEVLEPLLAHLSQGNPARTYAPADPELFARAAREMGLMTAKPVIYVANVAEEDLPDAANNPDVAKLRERAAAEGAEVVVVSAKIEAELAELEDVEAQEYLLSLGLKESGLNRLVRVAYRVLGLITFLTAGEKEVRAWTIRQGTKAPQAAGEIHSDLERGFIRAEVIEWDKLVAAGGWAQAKEKGWVRTEGKEYEVKDGDVMYILFNV</sequence>
<dbReference type="InterPro" id="IPR004396">
    <property type="entry name" value="ATPase_YchF/OLA1"/>
</dbReference>
<protein>
    <recommendedName>
        <fullName evidence="6">Ribosome-binding ATPase YchF</fullName>
    </recommendedName>
</protein>
<dbReference type="HAMAP" id="MF_00944">
    <property type="entry name" value="YchF_OLA1_ATPase"/>
    <property type="match status" value="1"/>
</dbReference>
<dbReference type="InterPro" id="IPR023192">
    <property type="entry name" value="TGS-like_dom_sf"/>
</dbReference>
<dbReference type="InterPro" id="IPR012676">
    <property type="entry name" value="TGS-like"/>
</dbReference>
<dbReference type="EMBL" id="QWLA01000032">
    <property type="protein sequence ID" value="RIH86228.1"/>
    <property type="molecule type" value="Genomic_DNA"/>
</dbReference>
<keyword evidence="11" id="KW-1185">Reference proteome</keyword>
<dbReference type="GO" id="GO:0005737">
    <property type="term" value="C:cytoplasm"/>
    <property type="evidence" value="ECO:0007669"/>
    <property type="project" value="TreeGrafter"/>
</dbReference>
<dbReference type="PIRSF" id="PIRSF006641">
    <property type="entry name" value="CHP00092"/>
    <property type="match status" value="1"/>
</dbReference>
<feature type="coiled-coil region" evidence="7">
    <location>
        <begin position="134"/>
        <end position="161"/>
    </location>
</feature>
<name>A0A399EQK1_9DEIN</name>
<dbReference type="CDD" id="cd04867">
    <property type="entry name" value="TGS_YchF_OLA1"/>
    <property type="match status" value="1"/>
</dbReference>
<dbReference type="SUPFAM" id="SSF52540">
    <property type="entry name" value="P-loop containing nucleoside triphosphate hydrolases"/>
    <property type="match status" value="1"/>
</dbReference>
<evidence type="ECO:0000256" key="3">
    <source>
        <dbReference type="ARBA" id="ARBA00022741"/>
    </source>
</evidence>